<dbReference type="Gene3D" id="3.30.70.1060">
    <property type="entry name" value="Dimeric alpha+beta barrel"/>
    <property type="match status" value="1"/>
</dbReference>
<dbReference type="Proteomes" id="UP000680714">
    <property type="component" value="Unassembled WGS sequence"/>
</dbReference>
<feature type="domain" description="YCII-related" evidence="2">
    <location>
        <begin position="3"/>
        <end position="88"/>
    </location>
</feature>
<dbReference type="RefSeq" id="WP_211549104.1">
    <property type="nucleotide sequence ID" value="NZ_JAGTUF010000010.1"/>
</dbReference>
<keyword evidence="4" id="KW-1185">Reference proteome</keyword>
<organism evidence="3 4">
    <name type="scientific">Magnetospirillum sulfuroxidans</name>
    <dbReference type="NCBI Taxonomy" id="611300"/>
    <lineage>
        <taxon>Bacteria</taxon>
        <taxon>Pseudomonadati</taxon>
        <taxon>Pseudomonadota</taxon>
        <taxon>Alphaproteobacteria</taxon>
        <taxon>Rhodospirillales</taxon>
        <taxon>Rhodospirillaceae</taxon>
        <taxon>Magnetospirillum</taxon>
    </lineage>
</organism>
<dbReference type="Pfam" id="PF03795">
    <property type="entry name" value="YCII"/>
    <property type="match status" value="1"/>
</dbReference>
<comment type="similarity">
    <text evidence="1">Belongs to the YciI family.</text>
</comment>
<dbReference type="InterPro" id="IPR051807">
    <property type="entry name" value="Sec-metab_biosynth-assoc"/>
</dbReference>
<proteinExistence type="inferred from homology"/>
<dbReference type="PANTHER" id="PTHR33606:SF3">
    <property type="entry name" value="PROTEIN YCII"/>
    <property type="match status" value="1"/>
</dbReference>
<dbReference type="InterPro" id="IPR005545">
    <property type="entry name" value="YCII"/>
</dbReference>
<reference evidence="3 4" key="1">
    <citation type="submission" date="2021-04" db="EMBL/GenBank/DDBJ databases">
        <title>Magnetospirillum sulfuroxidans sp. nov., a facultative chemolithoautotrophic sulfur-oxidizing alphaproteobacterium isolated from freshwater sediment and proposals for Paramagetospirillum gen. nov., and Magnetospirillaceae fam. nov.</title>
        <authorList>
            <person name="Koziaeva V."/>
            <person name="Geelhoed J.S."/>
            <person name="Sorokin D.Y."/>
            <person name="Grouzdev D.S."/>
        </authorList>
    </citation>
    <scope>NUCLEOTIDE SEQUENCE [LARGE SCALE GENOMIC DNA]</scope>
    <source>
        <strain evidence="3 4">J10</strain>
    </source>
</reference>
<dbReference type="SUPFAM" id="SSF54909">
    <property type="entry name" value="Dimeric alpha+beta barrel"/>
    <property type="match status" value="1"/>
</dbReference>
<name>A0ABS5IDA2_9PROT</name>
<dbReference type="InterPro" id="IPR011008">
    <property type="entry name" value="Dimeric_a/b-barrel"/>
</dbReference>
<protein>
    <submittedName>
        <fullName evidence="3">YciI family protein</fullName>
    </submittedName>
</protein>
<evidence type="ECO:0000313" key="4">
    <source>
        <dbReference type="Proteomes" id="UP000680714"/>
    </source>
</evidence>
<gene>
    <name evidence="3" type="ORF">KEC16_11785</name>
</gene>
<evidence type="ECO:0000313" key="3">
    <source>
        <dbReference type="EMBL" id="MBR9972395.1"/>
    </source>
</evidence>
<dbReference type="EMBL" id="JAGTUF010000010">
    <property type="protein sequence ID" value="MBR9972395.1"/>
    <property type="molecule type" value="Genomic_DNA"/>
</dbReference>
<evidence type="ECO:0000259" key="2">
    <source>
        <dbReference type="Pfam" id="PF03795"/>
    </source>
</evidence>
<comment type="caution">
    <text evidence="3">The sequence shown here is derived from an EMBL/GenBank/DDBJ whole genome shotgun (WGS) entry which is preliminary data.</text>
</comment>
<dbReference type="PANTHER" id="PTHR33606">
    <property type="entry name" value="PROTEIN YCII"/>
    <property type="match status" value="1"/>
</dbReference>
<accession>A0ABS5IDA2</accession>
<sequence>MTLYIITCIDKPDALDLRLANRQAHLDYARAWTDKMLMGGPLLSDDGESMQGSMLVLDVEDRAQVDDFIANDPYGLAGLFASVTVRRYKKVLP</sequence>
<evidence type="ECO:0000256" key="1">
    <source>
        <dbReference type="ARBA" id="ARBA00007689"/>
    </source>
</evidence>